<proteinExistence type="predicted"/>
<dbReference type="EMBL" id="CAIIXF020000002">
    <property type="protein sequence ID" value="CAH1776401.1"/>
    <property type="molecule type" value="Genomic_DNA"/>
</dbReference>
<accession>A0A8S4N547</accession>
<dbReference type="AlphaFoldDB" id="A0A8S4N547"/>
<keyword evidence="3" id="KW-1185">Reference proteome</keyword>
<evidence type="ECO:0000256" key="1">
    <source>
        <dbReference type="SAM" id="SignalP"/>
    </source>
</evidence>
<organism evidence="2 3">
    <name type="scientific">Owenia fusiformis</name>
    <name type="common">Polychaete worm</name>
    <dbReference type="NCBI Taxonomy" id="6347"/>
    <lineage>
        <taxon>Eukaryota</taxon>
        <taxon>Metazoa</taxon>
        <taxon>Spiralia</taxon>
        <taxon>Lophotrochozoa</taxon>
        <taxon>Annelida</taxon>
        <taxon>Polychaeta</taxon>
        <taxon>Sedentaria</taxon>
        <taxon>Canalipalpata</taxon>
        <taxon>Sabellida</taxon>
        <taxon>Oweniida</taxon>
        <taxon>Oweniidae</taxon>
        <taxon>Owenia</taxon>
    </lineage>
</organism>
<evidence type="ECO:0000313" key="3">
    <source>
        <dbReference type="Proteomes" id="UP000749559"/>
    </source>
</evidence>
<sequence length="195" mass="21936">MVGKLSIGSAILTLYLIVAGIDGSCNKTINKHIIGHEDWSTCTFYRVDHCIVCRGPAFERELAKNIWCDTIPTEDGFEENIKGPIPLGYYALGNPPDDINADFYAIYPQRDDGNGFLDYKILNPETSRKHLLLGSSKNSPLAVKIRSCWKQLQRQLNLGRMIQKLVTVLKMDENEANDQERFTDAMIKGLMIVGN</sequence>
<name>A0A8S4N547_OWEFU</name>
<comment type="caution">
    <text evidence="2">The sequence shown here is derived from an EMBL/GenBank/DDBJ whole genome shotgun (WGS) entry which is preliminary data.</text>
</comment>
<reference evidence="2" key="1">
    <citation type="submission" date="2022-03" db="EMBL/GenBank/DDBJ databases">
        <authorList>
            <person name="Martin C."/>
        </authorList>
    </citation>
    <scope>NUCLEOTIDE SEQUENCE</scope>
</reference>
<evidence type="ECO:0000313" key="2">
    <source>
        <dbReference type="EMBL" id="CAH1776401.1"/>
    </source>
</evidence>
<feature type="signal peptide" evidence="1">
    <location>
        <begin position="1"/>
        <end position="23"/>
    </location>
</feature>
<feature type="chain" id="PRO_5035776864" evidence="1">
    <location>
        <begin position="24"/>
        <end position="195"/>
    </location>
</feature>
<protein>
    <submittedName>
        <fullName evidence="2">Uncharacterized protein</fullName>
    </submittedName>
</protein>
<keyword evidence="1" id="KW-0732">Signal</keyword>
<dbReference type="Proteomes" id="UP000749559">
    <property type="component" value="Unassembled WGS sequence"/>
</dbReference>
<gene>
    <name evidence="2" type="ORF">OFUS_LOCUS3580</name>
</gene>